<dbReference type="SMART" id="SM00388">
    <property type="entry name" value="HisKA"/>
    <property type="match status" value="1"/>
</dbReference>
<dbReference type="GO" id="GO:0000155">
    <property type="term" value="F:phosphorelay sensor kinase activity"/>
    <property type="evidence" value="ECO:0007669"/>
    <property type="project" value="InterPro"/>
</dbReference>
<feature type="transmembrane region" description="Helical" evidence="14">
    <location>
        <begin position="12"/>
        <end position="34"/>
    </location>
</feature>
<keyword evidence="11 14" id="KW-1133">Transmembrane helix</keyword>
<dbReference type="InterPro" id="IPR036097">
    <property type="entry name" value="HisK_dim/P_sf"/>
</dbReference>
<dbReference type="GO" id="GO:0005524">
    <property type="term" value="F:ATP binding"/>
    <property type="evidence" value="ECO:0007669"/>
    <property type="project" value="UniProtKB-KW"/>
</dbReference>
<evidence type="ECO:0000256" key="1">
    <source>
        <dbReference type="ARBA" id="ARBA00000085"/>
    </source>
</evidence>
<keyword evidence="8" id="KW-0547">Nucleotide-binding</keyword>
<dbReference type="Gene3D" id="6.10.340.10">
    <property type="match status" value="1"/>
</dbReference>
<dbReference type="SUPFAM" id="SSF55874">
    <property type="entry name" value="ATPase domain of HSP90 chaperone/DNA topoisomerase II/histidine kinase"/>
    <property type="match status" value="1"/>
</dbReference>
<evidence type="ECO:0000256" key="6">
    <source>
        <dbReference type="ARBA" id="ARBA00022679"/>
    </source>
</evidence>
<dbReference type="GO" id="GO:0030295">
    <property type="term" value="F:protein kinase activator activity"/>
    <property type="evidence" value="ECO:0007669"/>
    <property type="project" value="TreeGrafter"/>
</dbReference>
<keyword evidence="9" id="KW-0418">Kinase</keyword>
<dbReference type="SMART" id="SM00304">
    <property type="entry name" value="HAMP"/>
    <property type="match status" value="1"/>
</dbReference>
<dbReference type="CDD" id="cd06225">
    <property type="entry name" value="HAMP"/>
    <property type="match status" value="1"/>
</dbReference>
<dbReference type="SUPFAM" id="SSF47384">
    <property type="entry name" value="Homodimeric domain of signal transducing histidine kinase"/>
    <property type="match status" value="1"/>
</dbReference>
<keyword evidence="13 14" id="KW-0472">Membrane</keyword>
<dbReference type="InterPro" id="IPR013767">
    <property type="entry name" value="PAS_fold"/>
</dbReference>
<gene>
    <name evidence="17" type="ORF">EM808_07620</name>
</gene>
<dbReference type="SUPFAM" id="SSF158472">
    <property type="entry name" value="HAMP domain-like"/>
    <property type="match status" value="1"/>
</dbReference>
<dbReference type="FunFam" id="1.10.287.130:FF:000001">
    <property type="entry name" value="Two-component sensor histidine kinase"/>
    <property type="match status" value="1"/>
</dbReference>
<dbReference type="InterPro" id="IPR004358">
    <property type="entry name" value="Sig_transdc_His_kin-like_C"/>
</dbReference>
<feature type="transmembrane region" description="Helical" evidence="14">
    <location>
        <begin position="171"/>
        <end position="191"/>
    </location>
</feature>
<keyword evidence="6" id="KW-0808">Transferase</keyword>
<dbReference type="CDD" id="cd00075">
    <property type="entry name" value="HATPase"/>
    <property type="match status" value="1"/>
</dbReference>
<dbReference type="EC" id="2.7.13.3" evidence="3"/>
<keyword evidence="5" id="KW-0597">Phosphoprotein</keyword>
<feature type="domain" description="HAMP" evidence="16">
    <location>
        <begin position="192"/>
        <end position="244"/>
    </location>
</feature>
<dbReference type="PROSITE" id="PS50109">
    <property type="entry name" value="HIS_KIN"/>
    <property type="match status" value="1"/>
</dbReference>
<name>A0A437KE45_9BACI</name>
<keyword evidence="12" id="KW-0902">Two-component regulatory system</keyword>
<evidence type="ECO:0000259" key="15">
    <source>
        <dbReference type="PROSITE" id="PS50109"/>
    </source>
</evidence>
<dbReference type="CDD" id="cd00082">
    <property type="entry name" value="HisKA"/>
    <property type="match status" value="1"/>
</dbReference>
<dbReference type="Proteomes" id="UP000288024">
    <property type="component" value="Unassembled WGS sequence"/>
</dbReference>
<dbReference type="Pfam" id="PF18698">
    <property type="entry name" value="HisK_sensor"/>
    <property type="match status" value="1"/>
</dbReference>
<evidence type="ECO:0000256" key="14">
    <source>
        <dbReference type="SAM" id="Phobius"/>
    </source>
</evidence>
<dbReference type="InterPro" id="IPR003661">
    <property type="entry name" value="HisK_dim/P_dom"/>
</dbReference>
<evidence type="ECO:0000256" key="7">
    <source>
        <dbReference type="ARBA" id="ARBA00022692"/>
    </source>
</evidence>
<keyword evidence="7 14" id="KW-0812">Transmembrane</keyword>
<dbReference type="GO" id="GO:0000156">
    <property type="term" value="F:phosphorelay response regulator activity"/>
    <property type="evidence" value="ECO:0007669"/>
    <property type="project" value="TreeGrafter"/>
</dbReference>
<evidence type="ECO:0000256" key="4">
    <source>
        <dbReference type="ARBA" id="ARBA00022475"/>
    </source>
</evidence>
<dbReference type="InterPro" id="IPR003660">
    <property type="entry name" value="HAMP_dom"/>
</dbReference>
<dbReference type="FunFam" id="3.30.565.10:FF:000006">
    <property type="entry name" value="Sensor histidine kinase WalK"/>
    <property type="match status" value="1"/>
</dbReference>
<dbReference type="Gene3D" id="3.30.565.10">
    <property type="entry name" value="Histidine kinase-like ATPase, C-terminal domain"/>
    <property type="match status" value="1"/>
</dbReference>
<organism evidence="17 18">
    <name type="scientific">Niallia taxi</name>
    <dbReference type="NCBI Taxonomy" id="2499688"/>
    <lineage>
        <taxon>Bacteria</taxon>
        <taxon>Bacillati</taxon>
        <taxon>Bacillota</taxon>
        <taxon>Bacilli</taxon>
        <taxon>Bacillales</taxon>
        <taxon>Bacillaceae</taxon>
        <taxon>Niallia</taxon>
    </lineage>
</organism>
<evidence type="ECO:0000256" key="10">
    <source>
        <dbReference type="ARBA" id="ARBA00022840"/>
    </source>
</evidence>
<feature type="domain" description="Histidine kinase" evidence="15">
    <location>
        <begin position="369"/>
        <end position="587"/>
    </location>
</feature>
<dbReference type="PANTHER" id="PTHR42878:SF3">
    <property type="entry name" value="HISTIDINE PROTEIN KINASE SAES"/>
    <property type="match status" value="1"/>
</dbReference>
<evidence type="ECO:0000313" key="18">
    <source>
        <dbReference type="Proteomes" id="UP000288024"/>
    </source>
</evidence>
<dbReference type="Pfam" id="PF00989">
    <property type="entry name" value="PAS"/>
    <property type="match status" value="1"/>
</dbReference>
<comment type="caution">
    <text evidence="17">The sequence shown here is derived from an EMBL/GenBank/DDBJ whole genome shotgun (WGS) entry which is preliminary data.</text>
</comment>
<evidence type="ECO:0000256" key="9">
    <source>
        <dbReference type="ARBA" id="ARBA00022777"/>
    </source>
</evidence>
<dbReference type="SUPFAM" id="SSF55785">
    <property type="entry name" value="PYP-like sensor domain (PAS domain)"/>
    <property type="match status" value="1"/>
</dbReference>
<evidence type="ECO:0000256" key="12">
    <source>
        <dbReference type="ARBA" id="ARBA00023012"/>
    </source>
</evidence>
<dbReference type="InterPro" id="IPR050351">
    <property type="entry name" value="BphY/WalK/GraS-like"/>
</dbReference>
<dbReference type="InterPro" id="IPR041328">
    <property type="entry name" value="HisK_sensor"/>
</dbReference>
<dbReference type="Pfam" id="PF02518">
    <property type="entry name" value="HATPase_c"/>
    <property type="match status" value="1"/>
</dbReference>
<evidence type="ECO:0000256" key="2">
    <source>
        <dbReference type="ARBA" id="ARBA00004651"/>
    </source>
</evidence>
<keyword evidence="4" id="KW-1003">Cell membrane</keyword>
<evidence type="ECO:0000313" key="17">
    <source>
        <dbReference type="EMBL" id="RVT65361.1"/>
    </source>
</evidence>
<dbReference type="RefSeq" id="WP_127737580.1">
    <property type="nucleotide sequence ID" value="NZ_CAJCKN010000036.1"/>
</dbReference>
<evidence type="ECO:0000256" key="8">
    <source>
        <dbReference type="ARBA" id="ARBA00022741"/>
    </source>
</evidence>
<dbReference type="Gene3D" id="1.10.287.130">
    <property type="match status" value="1"/>
</dbReference>
<dbReference type="InterPro" id="IPR005467">
    <property type="entry name" value="His_kinase_dom"/>
</dbReference>
<evidence type="ECO:0000256" key="3">
    <source>
        <dbReference type="ARBA" id="ARBA00012438"/>
    </source>
</evidence>
<dbReference type="PRINTS" id="PR00344">
    <property type="entry name" value="BCTRLSENSOR"/>
</dbReference>
<dbReference type="EMBL" id="RZTZ01000002">
    <property type="protein sequence ID" value="RVT65361.1"/>
    <property type="molecule type" value="Genomic_DNA"/>
</dbReference>
<keyword evidence="10" id="KW-0067">ATP-binding</keyword>
<dbReference type="SMART" id="SM00387">
    <property type="entry name" value="HATPase_c"/>
    <property type="match status" value="1"/>
</dbReference>
<dbReference type="GO" id="GO:0007234">
    <property type="term" value="P:osmosensory signaling via phosphorelay pathway"/>
    <property type="evidence" value="ECO:0007669"/>
    <property type="project" value="TreeGrafter"/>
</dbReference>
<dbReference type="AlphaFoldDB" id="A0A437KE45"/>
<keyword evidence="18" id="KW-1185">Reference proteome</keyword>
<dbReference type="InterPro" id="IPR003594">
    <property type="entry name" value="HATPase_dom"/>
</dbReference>
<dbReference type="PROSITE" id="PS50885">
    <property type="entry name" value="HAMP"/>
    <property type="match status" value="1"/>
</dbReference>
<dbReference type="GeneID" id="87616407"/>
<comment type="subcellular location">
    <subcellularLocation>
        <location evidence="2">Cell membrane</location>
        <topology evidence="2">Multi-pass membrane protein</topology>
    </subcellularLocation>
</comment>
<dbReference type="Pfam" id="PF00672">
    <property type="entry name" value="HAMP"/>
    <property type="match status" value="1"/>
</dbReference>
<dbReference type="GO" id="GO:0005886">
    <property type="term" value="C:plasma membrane"/>
    <property type="evidence" value="ECO:0007669"/>
    <property type="project" value="UniProtKB-SubCell"/>
</dbReference>
<dbReference type="InterPro" id="IPR036890">
    <property type="entry name" value="HATPase_C_sf"/>
</dbReference>
<evidence type="ECO:0000256" key="13">
    <source>
        <dbReference type="ARBA" id="ARBA00023136"/>
    </source>
</evidence>
<protein>
    <recommendedName>
        <fullName evidence="3">histidine kinase</fullName>
        <ecNumber evidence="3">2.7.13.3</ecNumber>
    </recommendedName>
</protein>
<comment type="catalytic activity">
    <reaction evidence="1">
        <text>ATP + protein L-histidine = ADP + protein N-phospho-L-histidine.</text>
        <dbReference type="EC" id="2.7.13.3"/>
    </reaction>
</comment>
<proteinExistence type="predicted"/>
<dbReference type="Pfam" id="PF00512">
    <property type="entry name" value="HisKA"/>
    <property type="match status" value="1"/>
</dbReference>
<dbReference type="GO" id="GO:0006355">
    <property type="term" value="P:regulation of DNA-templated transcription"/>
    <property type="evidence" value="ECO:0007669"/>
    <property type="project" value="InterPro"/>
</dbReference>
<dbReference type="Gene3D" id="3.30.450.20">
    <property type="entry name" value="PAS domain"/>
    <property type="match status" value="1"/>
</dbReference>
<sequence>MMFWRSVVFKLWFTFLLLITVVLIILTVMLLEYFEQYHMELSKKELTSNAVKASSILEQHPDIGMDIVWELLDESAAAAIVTEGNTAISPDSEYSKETLESALARQDLKTAITTNKQTIKTIKLRDSGTNDEIEVTISAVPILKDHKAVGAIYVFQNLSVLNDTKNSTTKFIVLAAVVAIILTTIFAFFLLTRITAPLRKMREAAMELARGNFETTVPIWSQDEIGELSIAFNQMAKRLNFNVNALSQEKEQLGNILSGMADGVLTFNKNGSLLITNPPAERFLQYWHYEQGSSEPLQEQVPDEVKELFQMAIGTGEEQIAEMKLSHKSWVIIVSPLYNQDQIRGAIAVIRDMTEERKLDKLRNDFIANVSHELRTPISMLQGYSEAIVDNIAQSEEEKQEMAQIIYDESLRMGRLVNELLDLARMEAGHLELMLESVEMTSFFHRVSRKFNAVAKEKNIDMTMDIQEDMKPFTMDVDKMEQVVTNILDNCIRHTQENGKVTLKAKSDDVGIYLDIQDSGVGIKEEDLPYIFERFYKADKARTRGSSGTGLGLAIAKNIIEAHNGHISVTSKYGQGTTFFIFLPRNVE</sequence>
<evidence type="ECO:0000259" key="16">
    <source>
        <dbReference type="PROSITE" id="PS50885"/>
    </source>
</evidence>
<dbReference type="PANTHER" id="PTHR42878">
    <property type="entry name" value="TWO-COMPONENT HISTIDINE KINASE"/>
    <property type="match status" value="1"/>
</dbReference>
<evidence type="ECO:0000256" key="5">
    <source>
        <dbReference type="ARBA" id="ARBA00022553"/>
    </source>
</evidence>
<accession>A0A437KE45</accession>
<dbReference type="InterPro" id="IPR035965">
    <property type="entry name" value="PAS-like_dom_sf"/>
</dbReference>
<evidence type="ECO:0000256" key="11">
    <source>
        <dbReference type="ARBA" id="ARBA00022989"/>
    </source>
</evidence>
<reference evidence="17 18" key="1">
    <citation type="submission" date="2019-01" db="EMBL/GenBank/DDBJ databases">
        <title>Bacillus sp. M5HDSG1-1, whole genome shotgun sequence.</title>
        <authorList>
            <person name="Tuo L."/>
        </authorList>
    </citation>
    <scope>NUCLEOTIDE SEQUENCE [LARGE SCALE GENOMIC DNA]</scope>
    <source>
        <strain evidence="17 18">M5HDSG1-1</strain>
    </source>
</reference>